<sequence length="146" mass="16620">MSDAMGCESTREKVEVLHDWPLPRTRSELQSFLGTAVYVQRFCHDFASDAGPLFDMLKDSPKRLINWNAEQRKNFRSLKDKIGSTPVLAIPDFSKAFGMRMDASDHAIGGVLFQEEGRGDEIIERPIAFGGRQYKDAEKNYYIRGK</sequence>
<dbReference type="PANTHER" id="PTHR33064:SF37">
    <property type="entry name" value="RIBONUCLEASE H"/>
    <property type="match status" value="1"/>
</dbReference>
<dbReference type="SUPFAM" id="SSF56672">
    <property type="entry name" value="DNA/RNA polymerases"/>
    <property type="match status" value="1"/>
</dbReference>
<dbReference type="FunFam" id="3.30.70.270:FF:000020">
    <property type="entry name" value="Transposon Tf2-6 polyprotein-like Protein"/>
    <property type="match status" value="1"/>
</dbReference>
<dbReference type="InterPro" id="IPR051320">
    <property type="entry name" value="Viral_Replic_Matur_Polypro"/>
</dbReference>
<gene>
    <name evidence="2" type="ORF">Pfra01_001237000</name>
</gene>
<evidence type="ECO:0000313" key="3">
    <source>
        <dbReference type="Proteomes" id="UP001165121"/>
    </source>
</evidence>
<organism evidence="2 3">
    <name type="scientific">Phytophthora fragariaefolia</name>
    <dbReference type="NCBI Taxonomy" id="1490495"/>
    <lineage>
        <taxon>Eukaryota</taxon>
        <taxon>Sar</taxon>
        <taxon>Stramenopiles</taxon>
        <taxon>Oomycota</taxon>
        <taxon>Peronosporomycetes</taxon>
        <taxon>Peronosporales</taxon>
        <taxon>Peronosporaceae</taxon>
        <taxon>Phytophthora</taxon>
    </lineage>
</organism>
<dbReference type="Gene3D" id="3.30.70.270">
    <property type="match status" value="1"/>
</dbReference>
<feature type="domain" description="Reverse transcriptase/retrotransposon-derived protein RNase H-like" evidence="1">
    <location>
        <begin position="67"/>
        <end position="143"/>
    </location>
</feature>
<name>A0A9W6XK47_9STRA</name>
<dbReference type="OrthoDB" id="161002at2759"/>
<dbReference type="Pfam" id="PF17919">
    <property type="entry name" value="RT_RNaseH_2"/>
    <property type="match status" value="1"/>
</dbReference>
<dbReference type="EMBL" id="BSXT01001240">
    <property type="protein sequence ID" value="GMF40361.1"/>
    <property type="molecule type" value="Genomic_DNA"/>
</dbReference>
<keyword evidence="3" id="KW-1185">Reference proteome</keyword>
<dbReference type="InterPro" id="IPR041577">
    <property type="entry name" value="RT_RNaseH_2"/>
</dbReference>
<dbReference type="InterPro" id="IPR043128">
    <property type="entry name" value="Rev_trsase/Diguanyl_cyclase"/>
</dbReference>
<dbReference type="InterPro" id="IPR043502">
    <property type="entry name" value="DNA/RNA_pol_sf"/>
</dbReference>
<dbReference type="Proteomes" id="UP001165121">
    <property type="component" value="Unassembled WGS sequence"/>
</dbReference>
<dbReference type="AlphaFoldDB" id="A0A9W6XK47"/>
<dbReference type="PANTHER" id="PTHR33064">
    <property type="entry name" value="POL PROTEIN"/>
    <property type="match status" value="1"/>
</dbReference>
<reference evidence="2" key="1">
    <citation type="submission" date="2023-04" db="EMBL/GenBank/DDBJ databases">
        <title>Phytophthora fragariaefolia NBRC 109709.</title>
        <authorList>
            <person name="Ichikawa N."/>
            <person name="Sato H."/>
            <person name="Tonouchi N."/>
        </authorList>
    </citation>
    <scope>NUCLEOTIDE SEQUENCE</scope>
    <source>
        <strain evidence="2">NBRC 109709</strain>
    </source>
</reference>
<protein>
    <submittedName>
        <fullName evidence="2">Unnamed protein product</fullName>
    </submittedName>
</protein>
<evidence type="ECO:0000259" key="1">
    <source>
        <dbReference type="Pfam" id="PF17919"/>
    </source>
</evidence>
<accession>A0A9W6XK47</accession>
<comment type="caution">
    <text evidence="2">The sequence shown here is derived from an EMBL/GenBank/DDBJ whole genome shotgun (WGS) entry which is preliminary data.</text>
</comment>
<evidence type="ECO:0000313" key="2">
    <source>
        <dbReference type="EMBL" id="GMF40361.1"/>
    </source>
</evidence>
<proteinExistence type="predicted"/>